<dbReference type="SUPFAM" id="SSF48452">
    <property type="entry name" value="TPR-like"/>
    <property type="match status" value="2"/>
</dbReference>
<name>F6WBK6_CIOIN</name>
<dbReference type="Pfam" id="PF13181">
    <property type="entry name" value="TPR_8"/>
    <property type="match status" value="3"/>
</dbReference>
<dbReference type="InterPro" id="IPR019734">
    <property type="entry name" value="TPR_rpt"/>
</dbReference>
<dbReference type="OMA" id="AGGMCEY"/>
<dbReference type="PANTHER" id="PTHR44186:SF1">
    <property type="entry name" value="BARDET-BIEDL SYNDROME 4 PROTEIN"/>
    <property type="match status" value="1"/>
</dbReference>
<reference evidence="5" key="3">
    <citation type="submission" date="2025-08" db="UniProtKB">
        <authorList>
            <consortium name="Ensembl"/>
        </authorList>
    </citation>
    <scope>IDENTIFICATION</scope>
</reference>
<evidence type="ECO:0000256" key="1">
    <source>
        <dbReference type="ARBA" id="ARBA00022737"/>
    </source>
</evidence>
<dbReference type="EMBL" id="EAAA01001738">
    <property type="status" value="NOT_ANNOTATED_CDS"/>
    <property type="molecule type" value="Genomic_DNA"/>
</dbReference>
<comment type="similarity">
    <text evidence="3">Belongs to the BBS4 family.</text>
</comment>
<dbReference type="FunCoup" id="F6WBK6">
    <property type="interactions" value="25"/>
</dbReference>
<reference evidence="5" key="4">
    <citation type="submission" date="2025-09" db="UniProtKB">
        <authorList>
            <consortium name="Ensembl"/>
        </authorList>
    </citation>
    <scope>IDENTIFICATION</scope>
</reference>
<dbReference type="STRING" id="7719.ENSCINP00000019082"/>
<dbReference type="GO" id="GO:0060271">
    <property type="term" value="P:cilium assembly"/>
    <property type="evidence" value="ECO:0000318"/>
    <property type="project" value="GO_Central"/>
</dbReference>
<feature type="repeat" description="TPR" evidence="4">
    <location>
        <begin position="337"/>
        <end position="370"/>
    </location>
</feature>
<reference evidence="5" key="2">
    <citation type="journal article" date="2008" name="Genome Biol.">
        <title>Improved genome assembly and evidence-based global gene model set for the chordate Ciona intestinalis: new insight into intron and operon populations.</title>
        <authorList>
            <person name="Satou Y."/>
            <person name="Mineta K."/>
            <person name="Ogasawara M."/>
            <person name="Sasakura Y."/>
            <person name="Shoguchi E."/>
            <person name="Ueno K."/>
            <person name="Yamada L."/>
            <person name="Matsumoto J."/>
            <person name="Wasserscheid J."/>
            <person name="Dewar K."/>
            <person name="Wiley G.B."/>
            <person name="Macmil S.L."/>
            <person name="Roe B.A."/>
            <person name="Zeller R.W."/>
            <person name="Hastings K.E."/>
            <person name="Lemaire P."/>
            <person name="Lindquist E."/>
            <person name="Endo T."/>
            <person name="Hotta K."/>
            <person name="Inaba K."/>
        </authorList>
    </citation>
    <scope>NUCLEOTIDE SEQUENCE [LARGE SCALE GENOMIC DNA]</scope>
    <source>
        <strain evidence="5">wild type</strain>
    </source>
</reference>
<accession>F6WBK6</accession>
<feature type="repeat" description="TPR" evidence="4">
    <location>
        <begin position="201"/>
        <end position="234"/>
    </location>
</feature>
<proteinExistence type="inferred from homology"/>
<dbReference type="PROSITE" id="PS50005">
    <property type="entry name" value="TPR"/>
    <property type="match status" value="3"/>
</dbReference>
<dbReference type="InterPro" id="IPR011990">
    <property type="entry name" value="TPR-like_helical_dom_sf"/>
</dbReference>
<evidence type="ECO:0000256" key="2">
    <source>
        <dbReference type="ARBA" id="ARBA00022803"/>
    </source>
</evidence>
<keyword evidence="6" id="KW-1185">Reference proteome</keyword>
<dbReference type="Proteomes" id="UP000008144">
    <property type="component" value="Chromosome 3"/>
</dbReference>
<evidence type="ECO:0000256" key="3">
    <source>
        <dbReference type="ARBA" id="ARBA00023778"/>
    </source>
</evidence>
<evidence type="ECO:0000313" key="5">
    <source>
        <dbReference type="Ensembl" id="ENSCINP00000019082.3"/>
    </source>
</evidence>
<protein>
    <submittedName>
        <fullName evidence="5">Uncharacterized protein</fullName>
    </submittedName>
</protein>
<dbReference type="InterPro" id="IPR013105">
    <property type="entry name" value="TPR_2"/>
</dbReference>
<keyword evidence="1" id="KW-0677">Repeat</keyword>
<dbReference type="Ensembl" id="ENSCINT00000019082.3">
    <property type="protein sequence ID" value="ENSCINP00000019082.3"/>
    <property type="gene ID" value="ENSCING00000009382.3"/>
</dbReference>
<evidence type="ECO:0000313" key="6">
    <source>
        <dbReference type="Proteomes" id="UP000008144"/>
    </source>
</evidence>
<dbReference type="SMART" id="SM00028">
    <property type="entry name" value="TPR"/>
    <property type="match status" value="7"/>
</dbReference>
<keyword evidence="2 4" id="KW-0802">TPR repeat</keyword>
<dbReference type="AlphaFoldDB" id="F6WBK6"/>
<dbReference type="GeneTree" id="ENSGT00940000158166"/>
<evidence type="ECO:0000256" key="4">
    <source>
        <dbReference type="PROSITE-ProRule" id="PRU00339"/>
    </source>
</evidence>
<dbReference type="Gene3D" id="1.25.40.10">
    <property type="entry name" value="Tetratricopeptide repeat domain"/>
    <property type="match status" value="3"/>
</dbReference>
<dbReference type="InParanoid" id="F6WBK6"/>
<feature type="repeat" description="TPR" evidence="4">
    <location>
        <begin position="167"/>
        <end position="200"/>
    </location>
</feature>
<sequence>MDITADIPLPSASAVVKPKPRRKKAPSLPAVERRNWLIHTHYVRKEWQTCKTLIQEQLKETNGQCEYAVYIQAMIMRSEGWIQQSMELFQACHLLNPTNPDNLKQIARNLILLGKHKSAIECYNRASELSERDWDICHCLGLCYHFLKDYDKAEQCFIESLKLNRHTVTYNMLAKLYLETGNHDKAMDVLSKGVEFSPENTDLLTLLGLLHLRKSSFHKAFELLGQAMTFDQENYKAILAAGSMMQKHGDFDVALSKYRVAAQAVPESSSLWNNIAMCFFGKKKYVAAISCLKRANYLSPFDWKILYNLCLLHLTMQQYASAFHFGSTAISLKQDHGPLYMLLAVALTNLGQEENAEKAYEEAIRLNGSDIHTVLNYCVFLHNRSKSKQAAKLLSSLQKNMPTDKADINKEVIELNKKLTAALNVGDKIVAEKEKSEKKKKQKDKG</sequence>
<reference evidence="6" key="1">
    <citation type="journal article" date="2002" name="Science">
        <title>The draft genome of Ciona intestinalis: insights into chordate and vertebrate origins.</title>
        <authorList>
            <person name="Dehal P."/>
            <person name="Satou Y."/>
            <person name="Campbell R.K."/>
            <person name="Chapman J."/>
            <person name="Degnan B."/>
            <person name="De Tomaso A."/>
            <person name="Davidson B."/>
            <person name="Di Gregorio A."/>
            <person name="Gelpke M."/>
            <person name="Goodstein D.M."/>
            <person name="Harafuji N."/>
            <person name="Hastings K.E."/>
            <person name="Ho I."/>
            <person name="Hotta K."/>
            <person name="Huang W."/>
            <person name="Kawashima T."/>
            <person name="Lemaire P."/>
            <person name="Martinez D."/>
            <person name="Meinertzhagen I.A."/>
            <person name="Necula S."/>
            <person name="Nonaka M."/>
            <person name="Putnam N."/>
            <person name="Rash S."/>
            <person name="Saiga H."/>
            <person name="Satake M."/>
            <person name="Terry A."/>
            <person name="Yamada L."/>
            <person name="Wang H.G."/>
            <person name="Awazu S."/>
            <person name="Azumi K."/>
            <person name="Boore J."/>
            <person name="Branno M."/>
            <person name="Chin-Bow S."/>
            <person name="DeSantis R."/>
            <person name="Doyle S."/>
            <person name="Francino P."/>
            <person name="Keys D.N."/>
            <person name="Haga S."/>
            <person name="Hayashi H."/>
            <person name="Hino K."/>
            <person name="Imai K.S."/>
            <person name="Inaba K."/>
            <person name="Kano S."/>
            <person name="Kobayashi K."/>
            <person name="Kobayashi M."/>
            <person name="Lee B.I."/>
            <person name="Makabe K.W."/>
            <person name="Manohar C."/>
            <person name="Matassi G."/>
            <person name="Medina M."/>
            <person name="Mochizuki Y."/>
            <person name="Mount S."/>
            <person name="Morishita T."/>
            <person name="Miura S."/>
            <person name="Nakayama A."/>
            <person name="Nishizaka S."/>
            <person name="Nomoto H."/>
            <person name="Ohta F."/>
            <person name="Oishi K."/>
            <person name="Rigoutsos I."/>
            <person name="Sano M."/>
            <person name="Sasaki A."/>
            <person name="Sasakura Y."/>
            <person name="Shoguchi E."/>
            <person name="Shin-i T."/>
            <person name="Spagnuolo A."/>
            <person name="Stainier D."/>
            <person name="Suzuki M.M."/>
            <person name="Tassy O."/>
            <person name="Takatori N."/>
            <person name="Tokuoka M."/>
            <person name="Yagi K."/>
            <person name="Yoshizaki F."/>
            <person name="Wada S."/>
            <person name="Zhang C."/>
            <person name="Hyatt P.D."/>
            <person name="Larimer F."/>
            <person name="Detter C."/>
            <person name="Doggett N."/>
            <person name="Glavina T."/>
            <person name="Hawkins T."/>
            <person name="Richardson P."/>
            <person name="Lucas S."/>
            <person name="Kohara Y."/>
            <person name="Levine M."/>
            <person name="Satoh N."/>
            <person name="Rokhsar D.S."/>
        </authorList>
    </citation>
    <scope>NUCLEOTIDE SEQUENCE [LARGE SCALE GENOMIC DNA]</scope>
</reference>
<dbReference type="GO" id="GO:0061512">
    <property type="term" value="P:protein localization to cilium"/>
    <property type="evidence" value="ECO:0000318"/>
    <property type="project" value="GO_Central"/>
</dbReference>
<dbReference type="PANTHER" id="PTHR44186">
    <property type="match status" value="1"/>
</dbReference>
<dbReference type="HOGENOM" id="CLU_033477_0_1_1"/>
<dbReference type="Pfam" id="PF07719">
    <property type="entry name" value="TPR_2"/>
    <property type="match status" value="1"/>
</dbReference>
<organism evidence="5 6">
    <name type="scientific">Ciona intestinalis</name>
    <name type="common">Transparent sea squirt</name>
    <name type="synonym">Ascidia intestinalis</name>
    <dbReference type="NCBI Taxonomy" id="7719"/>
    <lineage>
        <taxon>Eukaryota</taxon>
        <taxon>Metazoa</taxon>
        <taxon>Chordata</taxon>
        <taxon>Tunicata</taxon>
        <taxon>Ascidiacea</taxon>
        <taxon>Phlebobranchia</taxon>
        <taxon>Cionidae</taxon>
        <taxon>Ciona</taxon>
    </lineage>
</organism>
<dbReference type="GO" id="GO:0036064">
    <property type="term" value="C:ciliary basal body"/>
    <property type="evidence" value="ECO:0000318"/>
    <property type="project" value="GO_Central"/>
</dbReference>
<dbReference type="Pfam" id="PF13432">
    <property type="entry name" value="TPR_16"/>
    <property type="match status" value="1"/>
</dbReference>